<comment type="function">
    <text evidence="11">Probably involved in lipid transport. Can bind sphingosine-1-phosphate, myristic acid, palmitic acid and stearic acid, retinol, all-trans-retinoic acid and 9-cis-retinoic acid.</text>
</comment>
<reference evidence="12 13" key="1">
    <citation type="submission" date="2021-06" db="EMBL/GenBank/DDBJ databases">
        <authorList>
            <person name="Palmer J.M."/>
        </authorList>
    </citation>
    <scope>NUCLEOTIDE SEQUENCE [LARGE SCALE GENOMIC DNA]</scope>
    <source>
        <strain evidence="12 13">AS_MEX2019</strain>
        <tissue evidence="12">Muscle</tissue>
    </source>
</reference>
<evidence type="ECO:0000256" key="9">
    <source>
        <dbReference type="ARBA" id="ARBA00023055"/>
    </source>
</evidence>
<keyword evidence="5" id="KW-0813">Transport</keyword>
<feature type="non-terminal residue" evidence="12">
    <location>
        <position position="1"/>
    </location>
</feature>
<evidence type="ECO:0000256" key="1">
    <source>
        <dbReference type="ARBA" id="ARBA00004613"/>
    </source>
</evidence>
<keyword evidence="10" id="KW-1015">Disulfide bond</keyword>
<evidence type="ECO:0000313" key="12">
    <source>
        <dbReference type="EMBL" id="MEQ2282295.1"/>
    </source>
</evidence>
<keyword evidence="13" id="KW-1185">Reference proteome</keyword>
<evidence type="ECO:0000256" key="5">
    <source>
        <dbReference type="ARBA" id="ARBA00022448"/>
    </source>
</evidence>
<dbReference type="PANTHER" id="PTHR32028:SF1">
    <property type="entry name" value="APOLIPOPROTEIN M"/>
    <property type="match status" value="1"/>
</dbReference>
<keyword evidence="9" id="KW-0445">Lipid transport</keyword>
<protein>
    <recommendedName>
        <fullName evidence="4">Apolipoprotein M</fullName>
    </recommendedName>
</protein>
<evidence type="ECO:0000313" key="13">
    <source>
        <dbReference type="Proteomes" id="UP001469553"/>
    </source>
</evidence>
<dbReference type="EMBL" id="JAHRIP010007677">
    <property type="protein sequence ID" value="MEQ2282295.1"/>
    <property type="molecule type" value="Genomic_DNA"/>
</dbReference>
<evidence type="ECO:0000256" key="10">
    <source>
        <dbReference type="ARBA" id="ARBA00023157"/>
    </source>
</evidence>
<gene>
    <name evidence="12" type="ORF">AMECASPLE_039025</name>
</gene>
<keyword evidence="7" id="KW-0732">Signal</keyword>
<comment type="subunit">
    <text evidence="3">Interacts with LRP2; LRP2 mediates APOM renal uptake and subsequent lysosomal degradation.</text>
</comment>
<evidence type="ECO:0000256" key="4">
    <source>
        <dbReference type="ARBA" id="ARBA00019937"/>
    </source>
</evidence>
<dbReference type="Proteomes" id="UP001469553">
    <property type="component" value="Unassembled WGS sequence"/>
</dbReference>
<dbReference type="InterPro" id="IPR012674">
    <property type="entry name" value="Calycin"/>
</dbReference>
<evidence type="ECO:0000256" key="7">
    <source>
        <dbReference type="ARBA" id="ARBA00022729"/>
    </source>
</evidence>
<dbReference type="SUPFAM" id="SSF50814">
    <property type="entry name" value="Lipocalins"/>
    <property type="match status" value="1"/>
</dbReference>
<dbReference type="InterPro" id="IPR022734">
    <property type="entry name" value="ApoM"/>
</dbReference>
<dbReference type="Pfam" id="PF11032">
    <property type="entry name" value="ApoM"/>
    <property type="match status" value="1"/>
</dbReference>
<comment type="caution">
    <text evidence="12">The sequence shown here is derived from an EMBL/GenBank/DDBJ whole genome shotgun (WGS) entry which is preliminary data.</text>
</comment>
<evidence type="ECO:0000256" key="8">
    <source>
        <dbReference type="ARBA" id="ARBA00022850"/>
    </source>
</evidence>
<evidence type="ECO:0000256" key="11">
    <source>
        <dbReference type="ARBA" id="ARBA00025553"/>
    </source>
</evidence>
<comment type="similarity">
    <text evidence="2">Belongs to the calycin superfamily. Lipocalin family. Highly divergent.</text>
</comment>
<keyword evidence="8" id="KW-0345">HDL</keyword>
<evidence type="ECO:0000256" key="6">
    <source>
        <dbReference type="ARBA" id="ARBA00022525"/>
    </source>
</evidence>
<name>A0ABV0XLF7_9TELE</name>
<evidence type="ECO:0000256" key="3">
    <source>
        <dbReference type="ARBA" id="ARBA00011559"/>
    </source>
</evidence>
<accession>A0ABV0XLF7</accession>
<sequence length="67" mass="7764">IFVPCPHPEQLLVNSINRHQYLGKWFFKAAVSNREADISKFKMFDNIVFTMDDTANTTLVLTGNMRM</sequence>
<dbReference type="Gene3D" id="2.40.128.20">
    <property type="match status" value="1"/>
</dbReference>
<comment type="subcellular location">
    <subcellularLocation>
        <location evidence="1">Secreted</location>
    </subcellularLocation>
</comment>
<evidence type="ECO:0000256" key="2">
    <source>
        <dbReference type="ARBA" id="ARBA00007071"/>
    </source>
</evidence>
<dbReference type="PANTHER" id="PTHR32028">
    <property type="entry name" value="APOLIPOPROTEIN M"/>
    <property type="match status" value="1"/>
</dbReference>
<proteinExistence type="inferred from homology"/>
<keyword evidence="6" id="KW-0964">Secreted</keyword>
<organism evidence="12 13">
    <name type="scientific">Ameca splendens</name>
    <dbReference type="NCBI Taxonomy" id="208324"/>
    <lineage>
        <taxon>Eukaryota</taxon>
        <taxon>Metazoa</taxon>
        <taxon>Chordata</taxon>
        <taxon>Craniata</taxon>
        <taxon>Vertebrata</taxon>
        <taxon>Euteleostomi</taxon>
        <taxon>Actinopterygii</taxon>
        <taxon>Neopterygii</taxon>
        <taxon>Teleostei</taxon>
        <taxon>Neoteleostei</taxon>
        <taxon>Acanthomorphata</taxon>
        <taxon>Ovalentaria</taxon>
        <taxon>Atherinomorphae</taxon>
        <taxon>Cyprinodontiformes</taxon>
        <taxon>Goodeidae</taxon>
        <taxon>Ameca</taxon>
    </lineage>
</organism>